<keyword evidence="1" id="KW-0732">Signal</keyword>
<keyword evidence="3" id="KW-1185">Reference proteome</keyword>
<evidence type="ECO:0000313" key="2">
    <source>
        <dbReference type="EMBL" id="KAJ8956584.1"/>
    </source>
</evidence>
<reference evidence="2" key="1">
    <citation type="journal article" date="2023" name="Insect Mol. Biol.">
        <title>Genome sequencing provides insights into the evolution of gene families encoding plant cell wall-degrading enzymes in longhorned beetles.</title>
        <authorList>
            <person name="Shin N.R."/>
            <person name="Okamura Y."/>
            <person name="Kirsch R."/>
            <person name="Pauchet Y."/>
        </authorList>
    </citation>
    <scope>NUCLEOTIDE SEQUENCE</scope>
    <source>
        <strain evidence="2">MMC_N1</strain>
    </source>
</reference>
<sequence>MFKFVVLAAALAYASAGVITSPALLAHSAPIVAHSAPLVAAPVVTAHAAVPVAAAVKTSVSSHSTVVNHGSPIVPVEFFHRFSMLKEEDCIELNKELAVL</sequence>
<evidence type="ECO:0000313" key="3">
    <source>
        <dbReference type="Proteomes" id="UP001162164"/>
    </source>
</evidence>
<feature type="chain" id="PRO_5045278678" evidence="1">
    <location>
        <begin position="17"/>
        <end position="100"/>
    </location>
</feature>
<gene>
    <name evidence="2" type="ORF">NQ317_013272</name>
</gene>
<name>A0ABQ9IR18_9CUCU</name>
<comment type="caution">
    <text evidence="2">The sequence shown here is derived from an EMBL/GenBank/DDBJ whole genome shotgun (WGS) entry which is preliminary data.</text>
</comment>
<feature type="signal peptide" evidence="1">
    <location>
        <begin position="1"/>
        <end position="16"/>
    </location>
</feature>
<dbReference type="EMBL" id="JAPWTJ010003437">
    <property type="protein sequence ID" value="KAJ8956584.1"/>
    <property type="molecule type" value="Genomic_DNA"/>
</dbReference>
<evidence type="ECO:0000256" key="1">
    <source>
        <dbReference type="SAM" id="SignalP"/>
    </source>
</evidence>
<protein>
    <submittedName>
        <fullName evidence="2">Uncharacterized protein</fullName>
    </submittedName>
</protein>
<organism evidence="2 3">
    <name type="scientific">Molorchus minor</name>
    <dbReference type="NCBI Taxonomy" id="1323400"/>
    <lineage>
        <taxon>Eukaryota</taxon>
        <taxon>Metazoa</taxon>
        <taxon>Ecdysozoa</taxon>
        <taxon>Arthropoda</taxon>
        <taxon>Hexapoda</taxon>
        <taxon>Insecta</taxon>
        <taxon>Pterygota</taxon>
        <taxon>Neoptera</taxon>
        <taxon>Endopterygota</taxon>
        <taxon>Coleoptera</taxon>
        <taxon>Polyphaga</taxon>
        <taxon>Cucujiformia</taxon>
        <taxon>Chrysomeloidea</taxon>
        <taxon>Cerambycidae</taxon>
        <taxon>Lamiinae</taxon>
        <taxon>Monochamini</taxon>
        <taxon>Molorchus</taxon>
    </lineage>
</organism>
<dbReference type="Proteomes" id="UP001162164">
    <property type="component" value="Unassembled WGS sequence"/>
</dbReference>
<proteinExistence type="predicted"/>
<accession>A0ABQ9IR18</accession>